<organism evidence="1">
    <name type="scientific">marine metagenome</name>
    <dbReference type="NCBI Taxonomy" id="408172"/>
    <lineage>
        <taxon>unclassified sequences</taxon>
        <taxon>metagenomes</taxon>
        <taxon>ecological metagenomes</taxon>
    </lineage>
</organism>
<proteinExistence type="predicted"/>
<protein>
    <submittedName>
        <fullName evidence="1">Uncharacterized protein</fullName>
    </submittedName>
</protein>
<accession>A0A383F7F5</accession>
<sequence length="89" mass="9809">GFGGLPNSVEAGFERTQRELGQAVKGRVVSIDLFCRVPRAIEDNELFWHFFWGHRGEVSCVIAGVENTGTRSKEGAEVVLVAEPFPSNF</sequence>
<evidence type="ECO:0000313" key="1">
    <source>
        <dbReference type="EMBL" id="SVE64630.1"/>
    </source>
</evidence>
<feature type="non-terminal residue" evidence="1">
    <location>
        <position position="1"/>
    </location>
</feature>
<reference evidence="1" key="1">
    <citation type="submission" date="2018-05" db="EMBL/GenBank/DDBJ databases">
        <authorList>
            <person name="Lanie J.A."/>
            <person name="Ng W.-L."/>
            <person name="Kazmierczak K.M."/>
            <person name="Andrzejewski T.M."/>
            <person name="Davidsen T.M."/>
            <person name="Wayne K.J."/>
            <person name="Tettelin H."/>
            <person name="Glass J.I."/>
            <person name="Rusch D."/>
            <person name="Podicherti R."/>
            <person name="Tsui H.-C.T."/>
            <person name="Winkler M.E."/>
        </authorList>
    </citation>
    <scope>NUCLEOTIDE SEQUENCE</scope>
</reference>
<gene>
    <name evidence="1" type="ORF">METZ01_LOCUS517484</name>
</gene>
<name>A0A383F7F5_9ZZZZ</name>
<dbReference type="AlphaFoldDB" id="A0A383F7F5"/>
<dbReference type="EMBL" id="UINC01231894">
    <property type="protein sequence ID" value="SVE64630.1"/>
    <property type="molecule type" value="Genomic_DNA"/>
</dbReference>